<gene>
    <name evidence="1" type="ORF">TSUD_164140</name>
</gene>
<evidence type="ECO:0000313" key="1">
    <source>
        <dbReference type="EMBL" id="GAU25873.1"/>
    </source>
</evidence>
<accession>A0A2Z6M724</accession>
<organism evidence="1 2">
    <name type="scientific">Trifolium subterraneum</name>
    <name type="common">Subterranean clover</name>
    <dbReference type="NCBI Taxonomy" id="3900"/>
    <lineage>
        <taxon>Eukaryota</taxon>
        <taxon>Viridiplantae</taxon>
        <taxon>Streptophyta</taxon>
        <taxon>Embryophyta</taxon>
        <taxon>Tracheophyta</taxon>
        <taxon>Spermatophyta</taxon>
        <taxon>Magnoliopsida</taxon>
        <taxon>eudicotyledons</taxon>
        <taxon>Gunneridae</taxon>
        <taxon>Pentapetalae</taxon>
        <taxon>rosids</taxon>
        <taxon>fabids</taxon>
        <taxon>Fabales</taxon>
        <taxon>Fabaceae</taxon>
        <taxon>Papilionoideae</taxon>
        <taxon>50 kb inversion clade</taxon>
        <taxon>NPAAA clade</taxon>
        <taxon>Hologalegina</taxon>
        <taxon>IRL clade</taxon>
        <taxon>Trifolieae</taxon>
        <taxon>Trifolium</taxon>
    </lineage>
</organism>
<keyword evidence="2" id="KW-1185">Reference proteome</keyword>
<sequence length="83" mass="9324">MSSMNKIIKVLEMKNNDGRIKKFLLENREKSDGDMLKISLWKLISSSILTHKKGGGGGGTEPQKYHLAANVFPSYKLKLVTLF</sequence>
<reference evidence="2" key="1">
    <citation type="journal article" date="2017" name="Front. Plant Sci.">
        <title>Climate Clever Clovers: New Paradigm to Reduce the Environmental Footprint of Ruminants by Breeding Low Methanogenic Forages Utilizing Haplotype Variation.</title>
        <authorList>
            <person name="Kaur P."/>
            <person name="Appels R."/>
            <person name="Bayer P.E."/>
            <person name="Keeble-Gagnere G."/>
            <person name="Wang J."/>
            <person name="Hirakawa H."/>
            <person name="Shirasawa K."/>
            <person name="Vercoe P."/>
            <person name="Stefanova K."/>
            <person name="Durmic Z."/>
            <person name="Nichols P."/>
            <person name="Revell C."/>
            <person name="Isobe S.N."/>
            <person name="Edwards D."/>
            <person name="Erskine W."/>
        </authorList>
    </citation>
    <scope>NUCLEOTIDE SEQUENCE [LARGE SCALE GENOMIC DNA]</scope>
    <source>
        <strain evidence="2">cv. Daliak</strain>
    </source>
</reference>
<dbReference type="AlphaFoldDB" id="A0A2Z6M724"/>
<proteinExistence type="predicted"/>
<name>A0A2Z6M724_TRISU</name>
<dbReference type="EMBL" id="DF973323">
    <property type="protein sequence ID" value="GAU25873.1"/>
    <property type="molecule type" value="Genomic_DNA"/>
</dbReference>
<evidence type="ECO:0000313" key="2">
    <source>
        <dbReference type="Proteomes" id="UP000242715"/>
    </source>
</evidence>
<dbReference type="Proteomes" id="UP000242715">
    <property type="component" value="Unassembled WGS sequence"/>
</dbReference>
<protein>
    <submittedName>
        <fullName evidence="1">Uncharacterized protein</fullName>
    </submittedName>
</protein>